<dbReference type="OrthoDB" id="2445732at2759"/>
<reference evidence="1" key="1">
    <citation type="submission" date="2021-06" db="EMBL/GenBank/DDBJ databases">
        <authorList>
            <person name="Kallberg Y."/>
            <person name="Tangrot J."/>
            <person name="Rosling A."/>
        </authorList>
    </citation>
    <scope>NUCLEOTIDE SEQUENCE</scope>
    <source>
        <strain evidence="1">FL966</strain>
    </source>
</reference>
<proteinExistence type="predicted"/>
<feature type="non-terminal residue" evidence="1">
    <location>
        <position position="1"/>
    </location>
</feature>
<accession>A0A9N9JPE0</accession>
<protein>
    <submittedName>
        <fullName evidence="1">2532_t:CDS:1</fullName>
    </submittedName>
</protein>
<keyword evidence="2" id="KW-1185">Reference proteome</keyword>
<evidence type="ECO:0000313" key="2">
    <source>
        <dbReference type="Proteomes" id="UP000789759"/>
    </source>
</evidence>
<organism evidence="1 2">
    <name type="scientific">Cetraspora pellucida</name>
    <dbReference type="NCBI Taxonomy" id="1433469"/>
    <lineage>
        <taxon>Eukaryota</taxon>
        <taxon>Fungi</taxon>
        <taxon>Fungi incertae sedis</taxon>
        <taxon>Mucoromycota</taxon>
        <taxon>Glomeromycotina</taxon>
        <taxon>Glomeromycetes</taxon>
        <taxon>Diversisporales</taxon>
        <taxon>Gigasporaceae</taxon>
        <taxon>Cetraspora</taxon>
    </lineage>
</organism>
<dbReference type="AlphaFoldDB" id="A0A9N9JPE0"/>
<dbReference type="Proteomes" id="UP000789759">
    <property type="component" value="Unassembled WGS sequence"/>
</dbReference>
<sequence length="93" mass="11455">MGHGIQDKTEIERLRDYWFSEITKSKLENDDKQKFNKLKEEHIRELEQTQPGTNDFNHIRNKIHNEKEIPNLEMNRCWFREIRNSRNLSEEQK</sequence>
<name>A0A9N9JPE0_9GLOM</name>
<dbReference type="EMBL" id="CAJVQA010027184">
    <property type="protein sequence ID" value="CAG8791162.1"/>
    <property type="molecule type" value="Genomic_DNA"/>
</dbReference>
<comment type="caution">
    <text evidence="1">The sequence shown here is derived from an EMBL/GenBank/DDBJ whole genome shotgun (WGS) entry which is preliminary data.</text>
</comment>
<evidence type="ECO:0000313" key="1">
    <source>
        <dbReference type="EMBL" id="CAG8791162.1"/>
    </source>
</evidence>
<gene>
    <name evidence="1" type="ORF">CPELLU_LOCUS17010</name>
</gene>